<dbReference type="SUPFAM" id="SSF55331">
    <property type="entry name" value="Tautomerase/MIF"/>
    <property type="match status" value="1"/>
</dbReference>
<comment type="caution">
    <text evidence="1">The sequence shown here is derived from an EMBL/GenBank/DDBJ whole genome shotgun (WGS) entry which is preliminary data.</text>
</comment>
<dbReference type="AlphaFoldDB" id="A0A1S1NPN7"/>
<dbReference type="Proteomes" id="UP000179734">
    <property type="component" value="Unassembled WGS sequence"/>
</dbReference>
<organism evidence="1 2">
    <name type="scientific">Mycobacterium talmoniae</name>
    <dbReference type="NCBI Taxonomy" id="1858794"/>
    <lineage>
        <taxon>Bacteria</taxon>
        <taxon>Bacillati</taxon>
        <taxon>Actinomycetota</taxon>
        <taxon>Actinomycetes</taxon>
        <taxon>Mycobacteriales</taxon>
        <taxon>Mycobacteriaceae</taxon>
        <taxon>Mycobacterium</taxon>
    </lineage>
</organism>
<evidence type="ECO:0000313" key="2">
    <source>
        <dbReference type="Proteomes" id="UP000179734"/>
    </source>
</evidence>
<dbReference type="PANTHER" id="PTHR38460:SF1">
    <property type="entry name" value="TAUTOMERASE YOLI-RELATED"/>
    <property type="match status" value="1"/>
</dbReference>
<dbReference type="EMBL" id="MLQM01000019">
    <property type="protein sequence ID" value="OHV05328.1"/>
    <property type="molecule type" value="Genomic_DNA"/>
</dbReference>
<gene>
    <name evidence="1" type="ORF">BKN37_06165</name>
</gene>
<protein>
    <submittedName>
        <fullName evidence="1">Tautomerase family protein</fullName>
    </submittedName>
</protein>
<reference evidence="1 2" key="1">
    <citation type="submission" date="2016-10" db="EMBL/GenBank/DDBJ databases">
        <title>Genome sequence of Mycobacterium talmonii.</title>
        <authorList>
            <person name="Greninger A.L."/>
            <person name="Elliott B."/>
            <person name="Vasireddy S."/>
            <person name="Vasireddy R."/>
        </authorList>
    </citation>
    <scope>NUCLEOTIDE SEQUENCE [LARGE SCALE GENOMIC DNA]</scope>
    <source>
        <strain evidence="2">NE-TNMC-100812</strain>
    </source>
</reference>
<evidence type="ECO:0000313" key="1">
    <source>
        <dbReference type="EMBL" id="OHV05328.1"/>
    </source>
</evidence>
<sequence length="131" mass="14523">MPSSLIEVRRHYTPAEEVALIDAVHAALVAAFQIPAADKNVRLVAHEPHRFAHSPNLTHPERYTLVTIDCFAGRSVDAKRNLYGEIVRRLAELGVPADHVRILLRESVPENWGIRGGRAACDVDLGFQVNV</sequence>
<proteinExistence type="predicted"/>
<dbReference type="Gene3D" id="3.30.429.10">
    <property type="entry name" value="Macrophage Migration Inhibitory Factor"/>
    <property type="match status" value="1"/>
</dbReference>
<dbReference type="PANTHER" id="PTHR38460">
    <property type="entry name" value="TAUTOMERASE YOLI-RELATED"/>
    <property type="match status" value="1"/>
</dbReference>
<dbReference type="Pfam" id="PF14552">
    <property type="entry name" value="Tautomerase_2"/>
    <property type="match status" value="1"/>
</dbReference>
<dbReference type="InterPro" id="IPR037479">
    <property type="entry name" value="Tauto_MSAD"/>
</dbReference>
<dbReference type="InterPro" id="IPR014347">
    <property type="entry name" value="Tautomerase/MIF_sf"/>
</dbReference>
<keyword evidence="2" id="KW-1185">Reference proteome</keyword>
<accession>A0A1S1NPN7</accession>
<dbReference type="RefSeq" id="WP_071023329.1">
    <property type="nucleotide sequence ID" value="NZ_MLQM01000019.1"/>
</dbReference>
<name>A0A1S1NPN7_9MYCO</name>